<evidence type="ECO:0000256" key="2">
    <source>
        <dbReference type="ARBA" id="ARBA00022553"/>
    </source>
</evidence>
<accession>N4UWJ6</accession>
<comment type="subcellular location">
    <subcellularLocation>
        <location evidence="1">Nucleus</location>
    </subcellularLocation>
</comment>
<feature type="compositionally biased region" description="Basic and acidic residues" evidence="7">
    <location>
        <begin position="86"/>
        <end position="116"/>
    </location>
</feature>
<evidence type="ECO:0000256" key="3">
    <source>
        <dbReference type="ARBA" id="ARBA00022737"/>
    </source>
</evidence>
<keyword evidence="2" id="KW-0597">Phosphoprotein</keyword>
<dbReference type="Proteomes" id="UP000016928">
    <property type="component" value="Unassembled WGS sequence"/>
</dbReference>
<evidence type="ECO:0000256" key="7">
    <source>
        <dbReference type="SAM" id="MobiDB-lite"/>
    </source>
</evidence>
<gene>
    <name evidence="8" type="ORF">FOC1_g10008627</name>
</gene>
<keyword evidence="5" id="KW-0539">Nucleus</keyword>
<proteinExistence type="predicted"/>
<dbReference type="OMA" id="MWEKTHQ"/>
<dbReference type="AlphaFoldDB" id="N4UWJ6"/>
<dbReference type="PANTHER" id="PTHR15263">
    <property type="entry name" value="I-KAPPA-B-LIKE PROTEIN IKBL"/>
    <property type="match status" value="1"/>
</dbReference>
<dbReference type="GO" id="GO:0043124">
    <property type="term" value="P:negative regulation of canonical NF-kappaB signal transduction"/>
    <property type="evidence" value="ECO:0007669"/>
    <property type="project" value="InterPro"/>
</dbReference>
<dbReference type="InterPro" id="IPR038753">
    <property type="entry name" value="NFKBIL1"/>
</dbReference>
<evidence type="ECO:0000256" key="6">
    <source>
        <dbReference type="SAM" id="Coils"/>
    </source>
</evidence>
<dbReference type="OrthoDB" id="412109at2759"/>
<dbReference type="GO" id="GO:0005634">
    <property type="term" value="C:nucleus"/>
    <property type="evidence" value="ECO:0007669"/>
    <property type="project" value="UniProtKB-SubCell"/>
</dbReference>
<name>N4UWJ6_FUSC1</name>
<dbReference type="EMBL" id="KB730086">
    <property type="protein sequence ID" value="ENH73131.1"/>
    <property type="molecule type" value="Genomic_DNA"/>
</dbReference>
<keyword evidence="6" id="KW-0175">Coiled coil</keyword>
<evidence type="ECO:0000313" key="8">
    <source>
        <dbReference type="EMBL" id="ENH73131.1"/>
    </source>
</evidence>
<evidence type="ECO:0000256" key="5">
    <source>
        <dbReference type="ARBA" id="ARBA00023242"/>
    </source>
</evidence>
<protein>
    <recommendedName>
        <fullName evidence="10">J domain-containing protein</fullName>
    </recommendedName>
</protein>
<sequence>MHHKGSSYPLTFSRAYTFFSVHTYLLGSPSFKSMDNHDSQSQKRHLLDAFELYGPHMMGETEKSPRRRHILSSINPDKPKSRRRSRSPESRSPVDVKREPSLDATSEHTDAQRNDKDDEGDTTAPRRSRIRLKDHHRSQPLDPDAAFRESLFDAMADDEGAAYWESVYGQPVHVYPNERVGPTGHLEQMTDEEYASYVRQKMWEKTNAGLLEERARREEAKKRKASEDRRAQKLQEDMEYSIRRGEERRERRRWEQRWEDYTKAWINWEGTPTEIAWPVEGGRIEDVDEPTVREFFVNGLNPQEIGEKSFVAKLRDERVRWHPDKIQQKLGGQVDEETMKGVTAVFQIIDKLWTESRPKT</sequence>
<reference evidence="9" key="1">
    <citation type="submission" date="2012-09" db="EMBL/GenBank/DDBJ databases">
        <title>Genome sequencing and comparative transcriptomics of race 1 and race 4 of banana pathogen: Fusarium oxysporum f. sp. cubense.</title>
        <authorList>
            <person name="Fang X."/>
            <person name="Huang J."/>
        </authorList>
    </citation>
    <scope>NUCLEOTIDE SEQUENCE [LARGE SCALE GENOMIC DNA]</scope>
    <source>
        <strain evidence="9">race 1</strain>
    </source>
</reference>
<keyword evidence="4" id="KW-0040">ANK repeat</keyword>
<evidence type="ECO:0000256" key="1">
    <source>
        <dbReference type="ARBA" id="ARBA00004123"/>
    </source>
</evidence>
<evidence type="ECO:0008006" key="10">
    <source>
        <dbReference type="Google" id="ProtNLM"/>
    </source>
</evidence>
<feature type="coiled-coil region" evidence="6">
    <location>
        <begin position="208"/>
        <end position="237"/>
    </location>
</feature>
<feature type="compositionally biased region" description="Basic residues" evidence="7">
    <location>
        <begin position="126"/>
        <end position="138"/>
    </location>
</feature>
<dbReference type="STRING" id="1229664.N4UWJ6"/>
<dbReference type="HOGENOM" id="CLU_043194_1_0_1"/>
<evidence type="ECO:0000256" key="4">
    <source>
        <dbReference type="ARBA" id="ARBA00023043"/>
    </source>
</evidence>
<dbReference type="PANTHER" id="PTHR15263:SF1">
    <property type="entry name" value="NF-KAPPA-B INHIBITOR-LIKE PROTEIN 1"/>
    <property type="match status" value="1"/>
</dbReference>
<evidence type="ECO:0000313" key="9">
    <source>
        <dbReference type="Proteomes" id="UP000016928"/>
    </source>
</evidence>
<keyword evidence="3" id="KW-0677">Repeat</keyword>
<reference evidence="9" key="2">
    <citation type="journal article" date="2014" name="PLoS ONE">
        <title>Genome and Transcriptome Analysis of the Fungal Pathogen Fusarium oxysporum f. sp. cubense Causing Banana Vascular Wilt Disease.</title>
        <authorList>
            <person name="Guo L."/>
            <person name="Han L."/>
            <person name="Yang L."/>
            <person name="Zeng H."/>
            <person name="Fan D."/>
            <person name="Zhu Y."/>
            <person name="Feng Y."/>
            <person name="Wang G."/>
            <person name="Peng C."/>
            <person name="Jiang X."/>
            <person name="Zhou D."/>
            <person name="Ni P."/>
            <person name="Liang C."/>
            <person name="Liu L."/>
            <person name="Wang J."/>
            <person name="Mao C."/>
            <person name="Fang X."/>
            <person name="Peng M."/>
            <person name="Huang J."/>
        </authorList>
    </citation>
    <scope>NUCLEOTIDE SEQUENCE [LARGE SCALE GENOMIC DNA]</scope>
    <source>
        <strain evidence="9">race 1</strain>
    </source>
</reference>
<feature type="region of interest" description="Disordered" evidence="7">
    <location>
        <begin position="57"/>
        <end position="144"/>
    </location>
</feature>
<organism evidence="8 9">
    <name type="scientific">Fusarium oxysporum f. sp. cubense (strain race 1)</name>
    <name type="common">Panama disease fungus</name>
    <dbReference type="NCBI Taxonomy" id="1229664"/>
    <lineage>
        <taxon>Eukaryota</taxon>
        <taxon>Fungi</taxon>
        <taxon>Dikarya</taxon>
        <taxon>Ascomycota</taxon>
        <taxon>Pezizomycotina</taxon>
        <taxon>Sordariomycetes</taxon>
        <taxon>Hypocreomycetidae</taxon>
        <taxon>Hypocreales</taxon>
        <taxon>Nectriaceae</taxon>
        <taxon>Fusarium</taxon>
        <taxon>Fusarium oxysporum species complex</taxon>
    </lineage>
</organism>
<dbReference type="VEuPathDB" id="FungiDB:FOC1_g10008627"/>